<dbReference type="Proteomes" id="UP000013964">
    <property type="component" value="Chromosome"/>
</dbReference>
<evidence type="ECO:0000259" key="5">
    <source>
        <dbReference type="PROSITE" id="PS50893"/>
    </source>
</evidence>
<dbReference type="Gene3D" id="3.40.50.300">
    <property type="entry name" value="P-loop containing nucleotide triphosphate hydrolases"/>
    <property type="match status" value="1"/>
</dbReference>
<organism evidence="6 7">
    <name type="scientific">Spiroplasma chrysopicola DF-1</name>
    <dbReference type="NCBI Taxonomy" id="1276227"/>
    <lineage>
        <taxon>Bacteria</taxon>
        <taxon>Bacillati</taxon>
        <taxon>Mycoplasmatota</taxon>
        <taxon>Mollicutes</taxon>
        <taxon>Entomoplasmatales</taxon>
        <taxon>Spiroplasmataceae</taxon>
        <taxon>Spiroplasma</taxon>
    </lineage>
</organism>
<reference evidence="6 7" key="1">
    <citation type="journal article" date="2013" name="Genome Biol. Evol.">
        <title>Complete genomes of two dipteran-associated spiroplasmas provided insights into the origin, dynamics, and impacts of viral invasion in spiroplasma.</title>
        <authorList>
            <person name="Ku C."/>
            <person name="Lo W.S."/>
            <person name="Chen L.L."/>
            <person name="Kuo C.H."/>
        </authorList>
    </citation>
    <scope>NUCLEOTIDE SEQUENCE [LARGE SCALE GENOMIC DNA]</scope>
    <source>
        <strain evidence="6 7">DF-1</strain>
    </source>
</reference>
<dbReference type="HOGENOM" id="CLU_000604_1_2_14"/>
<feature type="domain" description="ABC transporter" evidence="5">
    <location>
        <begin position="4"/>
        <end position="232"/>
    </location>
</feature>
<evidence type="ECO:0000256" key="1">
    <source>
        <dbReference type="ARBA" id="ARBA00005417"/>
    </source>
</evidence>
<dbReference type="SUPFAM" id="SSF52540">
    <property type="entry name" value="P-loop containing nucleoside triphosphate hydrolases"/>
    <property type="match status" value="1"/>
</dbReference>
<accession>R4UAB3</accession>
<dbReference type="PANTHER" id="PTHR42711">
    <property type="entry name" value="ABC TRANSPORTER ATP-BINDING PROTEIN"/>
    <property type="match status" value="1"/>
</dbReference>
<keyword evidence="7" id="KW-1185">Reference proteome</keyword>
<sequence length="250" mass="28275">MEQFVVKNLTKQFNKTSGIDKINFSFNLTDIIGFVGANGAGKTTTIKAIFNELKTTAGEVTVNGKPFKIYNKDNKIGFLPDSTNLPQDIKVKEYLELVGILSKINPKELKERITLLLDMFDLTDSKNKLIRELSAGMQKRAAIAGVMIFKPKFIFMDEPTANLDVEARIEILNIIKSLNQKGIGFFITTHIIDELEKIINKLIIIEAGTIVYEADFNHKKDNIMEIYQKYAGGWKERKNLGTKLDSFFAE</sequence>
<evidence type="ECO:0000256" key="2">
    <source>
        <dbReference type="ARBA" id="ARBA00022448"/>
    </source>
</evidence>
<dbReference type="SMART" id="SM00382">
    <property type="entry name" value="AAA"/>
    <property type="match status" value="1"/>
</dbReference>
<keyword evidence="3" id="KW-0547">Nucleotide-binding</keyword>
<evidence type="ECO:0000313" key="6">
    <source>
        <dbReference type="EMBL" id="AGM24849.1"/>
    </source>
</evidence>
<comment type="similarity">
    <text evidence="1">Belongs to the ABC transporter superfamily.</text>
</comment>
<dbReference type="STRING" id="1276227.SCHRY_v1c02640"/>
<gene>
    <name evidence="6" type="ORF">SCHRY_v1c02640</name>
</gene>
<dbReference type="GO" id="GO:0005524">
    <property type="term" value="F:ATP binding"/>
    <property type="evidence" value="ECO:0007669"/>
    <property type="project" value="UniProtKB-KW"/>
</dbReference>
<protein>
    <submittedName>
        <fullName evidence="6">ABC transporter ATP-binding protein</fullName>
    </submittedName>
</protein>
<dbReference type="RefSeq" id="WP_016338675.1">
    <property type="nucleotide sequence ID" value="NC_021280.1"/>
</dbReference>
<dbReference type="EMBL" id="CP005077">
    <property type="protein sequence ID" value="AGM24849.1"/>
    <property type="molecule type" value="Genomic_DNA"/>
</dbReference>
<dbReference type="PROSITE" id="PS50893">
    <property type="entry name" value="ABC_TRANSPORTER_2"/>
    <property type="match status" value="1"/>
</dbReference>
<keyword evidence="4 6" id="KW-0067">ATP-binding</keyword>
<dbReference type="InterPro" id="IPR003593">
    <property type="entry name" value="AAA+_ATPase"/>
</dbReference>
<dbReference type="PROSITE" id="PS00211">
    <property type="entry name" value="ABC_TRANSPORTER_1"/>
    <property type="match status" value="1"/>
</dbReference>
<dbReference type="OrthoDB" id="9779029at2"/>
<name>R4UAB3_9MOLU</name>
<evidence type="ECO:0000256" key="3">
    <source>
        <dbReference type="ARBA" id="ARBA00022741"/>
    </source>
</evidence>
<dbReference type="InterPro" id="IPR003439">
    <property type="entry name" value="ABC_transporter-like_ATP-bd"/>
</dbReference>
<dbReference type="PANTHER" id="PTHR42711:SF5">
    <property type="entry name" value="ABC TRANSPORTER ATP-BINDING PROTEIN NATA"/>
    <property type="match status" value="1"/>
</dbReference>
<dbReference type="InterPro" id="IPR050763">
    <property type="entry name" value="ABC_transporter_ATP-binding"/>
</dbReference>
<proteinExistence type="inferred from homology"/>
<dbReference type="AlphaFoldDB" id="R4UAB3"/>
<dbReference type="GO" id="GO:0016887">
    <property type="term" value="F:ATP hydrolysis activity"/>
    <property type="evidence" value="ECO:0007669"/>
    <property type="project" value="InterPro"/>
</dbReference>
<evidence type="ECO:0000313" key="7">
    <source>
        <dbReference type="Proteomes" id="UP000013964"/>
    </source>
</evidence>
<dbReference type="PATRIC" id="fig|1276227.3.peg.263"/>
<dbReference type="CDD" id="cd03230">
    <property type="entry name" value="ABC_DR_subfamily_A"/>
    <property type="match status" value="1"/>
</dbReference>
<dbReference type="InterPro" id="IPR017871">
    <property type="entry name" value="ABC_transporter-like_CS"/>
</dbReference>
<evidence type="ECO:0000256" key="4">
    <source>
        <dbReference type="ARBA" id="ARBA00022840"/>
    </source>
</evidence>
<dbReference type="eggNOG" id="COG1131">
    <property type="taxonomic scope" value="Bacteria"/>
</dbReference>
<dbReference type="Pfam" id="PF00005">
    <property type="entry name" value="ABC_tran"/>
    <property type="match status" value="1"/>
</dbReference>
<dbReference type="InterPro" id="IPR027417">
    <property type="entry name" value="P-loop_NTPase"/>
</dbReference>
<dbReference type="KEGG" id="scr:SCHRY_v1c02640"/>
<keyword evidence="2" id="KW-0813">Transport</keyword>